<feature type="signal peptide" evidence="1">
    <location>
        <begin position="1"/>
        <end position="23"/>
    </location>
</feature>
<evidence type="ECO:0000313" key="3">
    <source>
        <dbReference type="Proteomes" id="UP000481037"/>
    </source>
</evidence>
<keyword evidence="3" id="KW-1185">Reference proteome</keyword>
<evidence type="ECO:0000256" key="1">
    <source>
        <dbReference type="SAM" id="SignalP"/>
    </source>
</evidence>
<sequence>MKIARILAAALVVLAFISCAAHAAAFTRLGDLSRFQIIARDTSTLVDKGDLAGAKARIKDLETSWDQAESGLKPRAAASWHVVDKAIDNALPALRASKPDPVQCKRAMADLLEAMDRNDQ</sequence>
<protein>
    <submittedName>
        <fullName evidence="2">Histidine kinase</fullName>
    </submittedName>
</protein>
<reference evidence="2 3" key="1">
    <citation type="submission" date="2019-11" db="EMBL/GenBank/DDBJ databases">
        <title>Novel species isolated from a subtropical stream in China.</title>
        <authorList>
            <person name="Lu H."/>
        </authorList>
    </citation>
    <scope>NUCLEOTIDE SEQUENCE [LARGE SCALE GENOMIC DNA]</scope>
    <source>
        <strain evidence="2 3">FT25W</strain>
    </source>
</reference>
<gene>
    <name evidence="2" type="ORF">GJ697_02030</name>
</gene>
<dbReference type="EMBL" id="WKJM01000001">
    <property type="protein sequence ID" value="MRX06610.1"/>
    <property type="molecule type" value="Genomic_DNA"/>
</dbReference>
<dbReference type="PROSITE" id="PS51257">
    <property type="entry name" value="PROKAR_LIPOPROTEIN"/>
    <property type="match status" value="1"/>
</dbReference>
<organism evidence="2 3">
    <name type="scientific">Duganella alba</name>
    <dbReference type="NCBI Taxonomy" id="2666081"/>
    <lineage>
        <taxon>Bacteria</taxon>
        <taxon>Pseudomonadati</taxon>
        <taxon>Pseudomonadota</taxon>
        <taxon>Betaproteobacteria</taxon>
        <taxon>Burkholderiales</taxon>
        <taxon>Oxalobacteraceae</taxon>
        <taxon>Telluria group</taxon>
        <taxon>Duganella</taxon>
    </lineage>
</organism>
<keyword evidence="2" id="KW-0808">Transferase</keyword>
<name>A0A6L5QAJ7_9BURK</name>
<evidence type="ECO:0000313" key="2">
    <source>
        <dbReference type="EMBL" id="MRX06610.1"/>
    </source>
</evidence>
<accession>A0A6L5QAJ7</accession>
<keyword evidence="1" id="KW-0732">Signal</keyword>
<keyword evidence="2" id="KW-0418">Kinase</keyword>
<dbReference type="Proteomes" id="UP000481037">
    <property type="component" value="Unassembled WGS sequence"/>
</dbReference>
<dbReference type="GO" id="GO:0016301">
    <property type="term" value="F:kinase activity"/>
    <property type="evidence" value="ECO:0007669"/>
    <property type="project" value="UniProtKB-KW"/>
</dbReference>
<dbReference type="RefSeq" id="WP_154366946.1">
    <property type="nucleotide sequence ID" value="NZ_WKJM01000001.1"/>
</dbReference>
<dbReference type="AlphaFoldDB" id="A0A6L5QAJ7"/>
<feature type="chain" id="PRO_5026962032" evidence="1">
    <location>
        <begin position="24"/>
        <end position="120"/>
    </location>
</feature>
<comment type="caution">
    <text evidence="2">The sequence shown here is derived from an EMBL/GenBank/DDBJ whole genome shotgun (WGS) entry which is preliminary data.</text>
</comment>
<proteinExistence type="predicted"/>